<evidence type="ECO:0000313" key="2">
    <source>
        <dbReference type="EMBL" id="GAA5481198.1"/>
    </source>
</evidence>
<dbReference type="PANTHER" id="PTHR12435">
    <property type="match status" value="1"/>
</dbReference>
<dbReference type="SUPFAM" id="SSF52540">
    <property type="entry name" value="P-loop containing nucleoside triphosphate hydrolases"/>
    <property type="match status" value="1"/>
</dbReference>
<accession>A0ABP9UHR7</accession>
<reference evidence="2 3" key="1">
    <citation type="submission" date="2024-02" db="EMBL/GenBank/DDBJ databases">
        <title>Haloferula sargassicola NBRC 104335.</title>
        <authorList>
            <person name="Ichikawa N."/>
            <person name="Katano-Makiyama Y."/>
            <person name="Hidaka K."/>
        </authorList>
    </citation>
    <scope>NUCLEOTIDE SEQUENCE [LARGE SCALE GENOMIC DNA]</scope>
    <source>
        <strain evidence="2 3">NBRC 104335</strain>
    </source>
</reference>
<evidence type="ECO:0000256" key="1">
    <source>
        <dbReference type="SAM" id="MobiDB-lite"/>
    </source>
</evidence>
<gene>
    <name evidence="2" type="ORF">Hsar01_00405</name>
</gene>
<organism evidence="2 3">
    <name type="scientific">Haloferula sargassicola</name>
    <dbReference type="NCBI Taxonomy" id="490096"/>
    <lineage>
        <taxon>Bacteria</taxon>
        <taxon>Pseudomonadati</taxon>
        <taxon>Verrucomicrobiota</taxon>
        <taxon>Verrucomicrobiia</taxon>
        <taxon>Verrucomicrobiales</taxon>
        <taxon>Verrucomicrobiaceae</taxon>
        <taxon>Haloferula</taxon>
    </lineage>
</organism>
<dbReference type="Proteomes" id="UP001476282">
    <property type="component" value="Unassembled WGS sequence"/>
</dbReference>
<proteinExistence type="predicted"/>
<comment type="caution">
    <text evidence="2">The sequence shown here is derived from an EMBL/GenBank/DDBJ whole genome shotgun (WGS) entry which is preliminary data.</text>
</comment>
<dbReference type="EMBL" id="BAABRI010000002">
    <property type="protein sequence ID" value="GAA5481198.1"/>
    <property type="molecule type" value="Genomic_DNA"/>
</dbReference>
<evidence type="ECO:0008006" key="4">
    <source>
        <dbReference type="Google" id="ProtNLM"/>
    </source>
</evidence>
<dbReference type="Pfam" id="PF13671">
    <property type="entry name" value="AAA_33"/>
    <property type="match status" value="1"/>
</dbReference>
<dbReference type="Gene3D" id="3.40.50.300">
    <property type="entry name" value="P-loop containing nucleotide triphosphate hydrolases"/>
    <property type="match status" value="1"/>
</dbReference>
<feature type="compositionally biased region" description="Low complexity" evidence="1">
    <location>
        <begin position="123"/>
        <end position="140"/>
    </location>
</feature>
<sequence length="140" mass="15154">MTLRLPELSLVLLIGPSGSGKSSFARKHFRETEIVSSDTCRGLVSDDTNDQSVTAEAFELLHFILRQRLKLGRLSVVDATNLNPEDRAKLVAIAREFHFLPAAIVFRIDEKTAPSATRPAPIATSARTSFRGSSSSSAAA</sequence>
<feature type="region of interest" description="Disordered" evidence="1">
    <location>
        <begin position="116"/>
        <end position="140"/>
    </location>
</feature>
<name>A0ABP9UHR7_9BACT</name>
<evidence type="ECO:0000313" key="3">
    <source>
        <dbReference type="Proteomes" id="UP001476282"/>
    </source>
</evidence>
<keyword evidence="3" id="KW-1185">Reference proteome</keyword>
<protein>
    <recommendedName>
        <fullName evidence="4">Kinase</fullName>
    </recommendedName>
</protein>
<dbReference type="InterPro" id="IPR027417">
    <property type="entry name" value="P-loop_NTPase"/>
</dbReference>